<feature type="compositionally biased region" description="Basic and acidic residues" evidence="2">
    <location>
        <begin position="219"/>
        <end position="228"/>
    </location>
</feature>
<feature type="compositionally biased region" description="Pro residues" evidence="2">
    <location>
        <begin position="1"/>
        <end position="18"/>
    </location>
</feature>
<organism evidence="3 4">
    <name type="scientific">Orbilia oligospora</name>
    <name type="common">Nematode-trapping fungus</name>
    <name type="synonym">Arthrobotrys oligospora</name>
    <dbReference type="NCBI Taxonomy" id="2813651"/>
    <lineage>
        <taxon>Eukaryota</taxon>
        <taxon>Fungi</taxon>
        <taxon>Dikarya</taxon>
        <taxon>Ascomycota</taxon>
        <taxon>Pezizomycotina</taxon>
        <taxon>Orbiliomycetes</taxon>
        <taxon>Orbiliales</taxon>
        <taxon>Orbiliaceae</taxon>
        <taxon>Orbilia</taxon>
    </lineage>
</organism>
<feature type="compositionally biased region" description="Acidic residues" evidence="2">
    <location>
        <begin position="90"/>
        <end position="101"/>
    </location>
</feature>
<dbReference type="EMBL" id="WIPF01000076">
    <property type="protein sequence ID" value="KAF3213660.1"/>
    <property type="molecule type" value="Genomic_DNA"/>
</dbReference>
<feature type="coiled-coil region" evidence="1">
    <location>
        <begin position="321"/>
        <end position="358"/>
    </location>
</feature>
<feature type="coiled-coil region" evidence="1">
    <location>
        <begin position="441"/>
        <end position="468"/>
    </location>
</feature>
<feature type="compositionally biased region" description="Acidic residues" evidence="2">
    <location>
        <begin position="115"/>
        <end position="134"/>
    </location>
</feature>
<evidence type="ECO:0000313" key="3">
    <source>
        <dbReference type="EMBL" id="KAF3213660.1"/>
    </source>
</evidence>
<reference evidence="3 4" key="1">
    <citation type="submission" date="2019-06" db="EMBL/GenBank/DDBJ databases">
        <authorList>
            <person name="Palmer J.M."/>
        </authorList>
    </citation>
    <scope>NUCLEOTIDE SEQUENCE [LARGE SCALE GENOMIC DNA]</scope>
    <source>
        <strain evidence="3 4">TWF191</strain>
    </source>
</reference>
<evidence type="ECO:0000313" key="4">
    <source>
        <dbReference type="Proteomes" id="UP000483672"/>
    </source>
</evidence>
<dbReference type="AlphaFoldDB" id="A0A7C8QHM6"/>
<name>A0A7C8QHM6_ORBOL</name>
<evidence type="ECO:0000256" key="2">
    <source>
        <dbReference type="SAM" id="MobiDB-lite"/>
    </source>
</evidence>
<keyword evidence="1" id="KW-0175">Coiled coil</keyword>
<dbReference type="Proteomes" id="UP000483672">
    <property type="component" value="Unassembled WGS sequence"/>
</dbReference>
<feature type="compositionally biased region" description="Polar residues" evidence="2">
    <location>
        <begin position="190"/>
        <end position="199"/>
    </location>
</feature>
<feature type="region of interest" description="Disordered" evidence="2">
    <location>
        <begin position="546"/>
        <end position="608"/>
    </location>
</feature>
<evidence type="ECO:0000256" key="1">
    <source>
        <dbReference type="SAM" id="Coils"/>
    </source>
</evidence>
<feature type="compositionally biased region" description="Gly residues" evidence="2">
    <location>
        <begin position="579"/>
        <end position="591"/>
    </location>
</feature>
<comment type="caution">
    <text evidence="3">The sequence shown here is derived from an EMBL/GenBank/DDBJ whole genome shotgun (WGS) entry which is preliminary data.</text>
</comment>
<accession>A0A7C8QHM6</accession>
<proteinExistence type="predicted"/>
<protein>
    <submittedName>
        <fullName evidence="3">Uncharacterized protein</fullName>
    </submittedName>
</protein>
<sequence>MAIPLPPSFLPPPPPPPSFGRKRQRGGNSTIAEQAIDDEDANYIVYPSDDEQVVPLQDERQISAEDQNEDHSDGVETPRNPRADFHSDFEMESDAVFSEDQEPQRKRAKSGGEGGLEDDNDDEYDDDSEVDDYDANNSLVTGINKGKRRVSQRWREDVYRPTPGADSDDSDLNLAEVTPEKKRGKRKSVGKTTSGSSRKPTAPANGLVRNKSKSTPNLRTEDVPEPNKIRKSRFYEGSMNDRLTRKGGVPPFVNYESTGQADTGAPEYNSFGMIVSSTSSSAMPPPPRPFPRSDLPQSTPPPPKSKFTFFAPISNWFSKRWQKATQEYEERERKKDQEEEVQKQVRVLMERKAKAEKLYAENKLKGINQPRVLDQRIGREPLVTEDQVLQLLDTPTEIGIAYTTDDVYVAPKMNESAMNRDVEGFRSRSRSPVLTPIKPLTKAEQKKKERLEKKMLDLKKKLAETELDLSQVLGNEPLATSTPVPKVATIQKVLNADETIILIHEDGENLVEVDEADKIVESVMGAPEPTAALPARNRSMSPLKKLLNIGTKKTKETSNTLHAVNESAKIKKSSPSSRGRGGGARGGGRGGKAASKKRNESPDELTAV</sequence>
<feature type="region of interest" description="Disordered" evidence="2">
    <location>
        <begin position="1"/>
        <end position="306"/>
    </location>
</feature>
<gene>
    <name evidence="3" type="ORF">TWF191_009959</name>
</gene>
<feature type="compositionally biased region" description="Basic and acidic residues" evidence="2">
    <location>
        <begin position="57"/>
        <end position="89"/>
    </location>
</feature>